<evidence type="ECO:0000313" key="2">
    <source>
        <dbReference type="Proteomes" id="UP000247620"/>
    </source>
</evidence>
<comment type="caution">
    <text evidence="1">The sequence shown here is derived from an EMBL/GenBank/DDBJ whole genome shotgun (WGS) entry which is preliminary data.</text>
</comment>
<evidence type="ECO:0008006" key="3">
    <source>
        <dbReference type="Google" id="ProtNLM"/>
    </source>
</evidence>
<proteinExistence type="predicted"/>
<dbReference type="InterPro" id="IPR009387">
    <property type="entry name" value="HigB-2"/>
</dbReference>
<reference evidence="1 2" key="1">
    <citation type="submission" date="2018-06" db="EMBL/GenBank/DDBJ databases">
        <title>Pseudomonas diversity within urban Lake Michigan freshwaters.</title>
        <authorList>
            <person name="Batrich M."/>
            <person name="Hatzopoulos T."/>
            <person name="Putonti C."/>
        </authorList>
    </citation>
    <scope>NUCLEOTIDE SEQUENCE [LARGE SCALE GENOMIC DNA]</scope>
    <source>
        <strain evidence="1 2">LBp-160603</strain>
    </source>
</reference>
<dbReference type="AlphaFoldDB" id="A0A2V4IAF1"/>
<dbReference type="Proteomes" id="UP000247620">
    <property type="component" value="Unassembled WGS sequence"/>
</dbReference>
<evidence type="ECO:0000313" key="1">
    <source>
        <dbReference type="EMBL" id="PYB83603.1"/>
    </source>
</evidence>
<name>A0A2V4IAF1_9PSED</name>
<accession>A0A2V4IAF1</accession>
<organism evidence="1 2">
    <name type="scientific">Pseudomonas soli</name>
    <dbReference type="NCBI Taxonomy" id="1306993"/>
    <lineage>
        <taxon>Bacteria</taxon>
        <taxon>Pseudomonadati</taxon>
        <taxon>Pseudomonadota</taxon>
        <taxon>Gammaproteobacteria</taxon>
        <taxon>Pseudomonadales</taxon>
        <taxon>Pseudomonadaceae</taxon>
        <taxon>Pseudomonas</taxon>
    </lineage>
</organism>
<gene>
    <name evidence="1" type="ORF">DMX07_08740</name>
</gene>
<dbReference type="Pfam" id="PF06296">
    <property type="entry name" value="RelE"/>
    <property type="match status" value="1"/>
</dbReference>
<sequence length="128" mass="14253">MMDVYKRREFARWQARECLPDHLLCRAVAEMRSGLVDASLGGLLFKQRIAGLCSGKRGGYRMLLTARIGDRYVFLHGFAKSDLANVTPAEQKALPFTGKVFLELSPRALAKALGCGVLMEVHCDQQTH</sequence>
<protein>
    <recommendedName>
        <fullName evidence="3">Type II toxin-antitoxin system RelE/ParE family toxin</fullName>
    </recommendedName>
</protein>
<dbReference type="EMBL" id="QJRO01000004">
    <property type="protein sequence ID" value="PYB83603.1"/>
    <property type="molecule type" value="Genomic_DNA"/>
</dbReference>